<feature type="chain" id="PRO_5018229512" description="Secreted protein" evidence="1">
    <location>
        <begin position="20"/>
        <end position="85"/>
    </location>
</feature>
<dbReference type="Proteomes" id="UP000276215">
    <property type="component" value="Unassembled WGS sequence"/>
</dbReference>
<evidence type="ECO:0000313" key="2">
    <source>
        <dbReference type="EMBL" id="RPA92908.1"/>
    </source>
</evidence>
<evidence type="ECO:0008006" key="4">
    <source>
        <dbReference type="Google" id="ProtNLM"/>
    </source>
</evidence>
<reference evidence="2 3" key="1">
    <citation type="journal article" date="2018" name="Nat. Ecol. Evol.">
        <title>Pezizomycetes genomes reveal the molecular basis of ectomycorrhizal truffle lifestyle.</title>
        <authorList>
            <person name="Murat C."/>
            <person name="Payen T."/>
            <person name="Noel B."/>
            <person name="Kuo A."/>
            <person name="Morin E."/>
            <person name="Chen J."/>
            <person name="Kohler A."/>
            <person name="Krizsan K."/>
            <person name="Balestrini R."/>
            <person name="Da Silva C."/>
            <person name="Montanini B."/>
            <person name="Hainaut M."/>
            <person name="Levati E."/>
            <person name="Barry K.W."/>
            <person name="Belfiori B."/>
            <person name="Cichocki N."/>
            <person name="Clum A."/>
            <person name="Dockter R.B."/>
            <person name="Fauchery L."/>
            <person name="Guy J."/>
            <person name="Iotti M."/>
            <person name="Le Tacon F."/>
            <person name="Lindquist E.A."/>
            <person name="Lipzen A."/>
            <person name="Malagnac F."/>
            <person name="Mello A."/>
            <person name="Molinier V."/>
            <person name="Miyauchi S."/>
            <person name="Poulain J."/>
            <person name="Riccioni C."/>
            <person name="Rubini A."/>
            <person name="Sitrit Y."/>
            <person name="Splivallo R."/>
            <person name="Traeger S."/>
            <person name="Wang M."/>
            <person name="Zifcakova L."/>
            <person name="Wipf D."/>
            <person name="Zambonelli A."/>
            <person name="Paolocci F."/>
            <person name="Nowrousian M."/>
            <person name="Ottonello S."/>
            <person name="Baldrian P."/>
            <person name="Spatafora J.W."/>
            <person name="Henrissat B."/>
            <person name="Nagy L.G."/>
            <person name="Aury J.M."/>
            <person name="Wincker P."/>
            <person name="Grigoriev I.V."/>
            <person name="Bonfante P."/>
            <person name="Martin F.M."/>
        </authorList>
    </citation>
    <scope>NUCLEOTIDE SEQUENCE [LARGE SCALE GENOMIC DNA]</scope>
    <source>
        <strain evidence="2 3">120613-1</strain>
    </source>
</reference>
<keyword evidence="3" id="KW-1185">Reference proteome</keyword>
<organism evidence="2 3">
    <name type="scientific">Choiromyces venosus 120613-1</name>
    <dbReference type="NCBI Taxonomy" id="1336337"/>
    <lineage>
        <taxon>Eukaryota</taxon>
        <taxon>Fungi</taxon>
        <taxon>Dikarya</taxon>
        <taxon>Ascomycota</taxon>
        <taxon>Pezizomycotina</taxon>
        <taxon>Pezizomycetes</taxon>
        <taxon>Pezizales</taxon>
        <taxon>Tuberaceae</taxon>
        <taxon>Choiromyces</taxon>
    </lineage>
</organism>
<accession>A0A3N4J7B8</accession>
<dbReference type="AlphaFoldDB" id="A0A3N4J7B8"/>
<dbReference type="EMBL" id="ML120463">
    <property type="protein sequence ID" value="RPA92908.1"/>
    <property type="molecule type" value="Genomic_DNA"/>
</dbReference>
<gene>
    <name evidence="2" type="ORF">L873DRAFT_1816876</name>
</gene>
<proteinExistence type="predicted"/>
<keyword evidence="1" id="KW-0732">Signal</keyword>
<protein>
    <recommendedName>
        <fullName evidence="4">Secreted protein</fullName>
    </recommendedName>
</protein>
<name>A0A3N4J7B8_9PEZI</name>
<evidence type="ECO:0000256" key="1">
    <source>
        <dbReference type="SAM" id="SignalP"/>
    </source>
</evidence>
<feature type="signal peptide" evidence="1">
    <location>
        <begin position="1"/>
        <end position="19"/>
    </location>
</feature>
<sequence>MVFTGPFLIFLPSLWLNFAAQCSLQFLPKDSPVFCLTRPFNIPKVRLHHSSSMKRSTGILKIQLGKDLAETLLSFSIIYGNNSFD</sequence>
<evidence type="ECO:0000313" key="3">
    <source>
        <dbReference type="Proteomes" id="UP000276215"/>
    </source>
</evidence>